<dbReference type="InterPro" id="IPR039425">
    <property type="entry name" value="RNA_pol_sigma-70-like"/>
</dbReference>
<dbReference type="InterPro" id="IPR036388">
    <property type="entry name" value="WH-like_DNA-bd_sf"/>
</dbReference>
<dbReference type="InterPro" id="IPR000838">
    <property type="entry name" value="RNA_pol_sigma70_ECF_CS"/>
</dbReference>
<reference evidence="10 11" key="1">
    <citation type="submission" date="2016-06" db="EMBL/GenBank/DDBJ databases">
        <authorList>
            <person name="Kjaerup R.B."/>
            <person name="Dalgaard T.S."/>
            <person name="Juul-Madsen H.R."/>
        </authorList>
    </citation>
    <scope>NUCLEOTIDE SEQUENCE [LARGE SCALE GENOMIC DNA]</scope>
    <source>
        <strain evidence="10 11">DSM 45626</strain>
    </source>
</reference>
<dbReference type="GO" id="GO:0016987">
    <property type="term" value="F:sigma factor activity"/>
    <property type="evidence" value="ECO:0007669"/>
    <property type="project" value="UniProtKB-KW"/>
</dbReference>
<proteinExistence type="inferred from homology"/>
<feature type="compositionally biased region" description="Basic and acidic residues" evidence="7">
    <location>
        <begin position="17"/>
        <end position="31"/>
    </location>
</feature>
<name>A0A1C4TX73_9ACTN</name>
<feature type="domain" description="RNA polymerase sigma factor 70 region 4 type 2" evidence="9">
    <location>
        <begin position="146"/>
        <end position="191"/>
    </location>
</feature>
<keyword evidence="4 6" id="KW-0238">DNA-binding</keyword>
<dbReference type="SUPFAM" id="SSF88659">
    <property type="entry name" value="Sigma3 and sigma4 domains of RNA polymerase sigma factors"/>
    <property type="match status" value="1"/>
</dbReference>
<evidence type="ECO:0000256" key="4">
    <source>
        <dbReference type="ARBA" id="ARBA00023125"/>
    </source>
</evidence>
<dbReference type="InterPro" id="IPR013249">
    <property type="entry name" value="RNA_pol_sigma70_r4_t2"/>
</dbReference>
<dbReference type="NCBIfam" id="TIGR02937">
    <property type="entry name" value="sigma70-ECF"/>
    <property type="match status" value="1"/>
</dbReference>
<feature type="region of interest" description="Disordered" evidence="7">
    <location>
        <begin position="1"/>
        <end position="37"/>
    </location>
</feature>
<gene>
    <name evidence="10" type="ORF">GA0070558_101134</name>
</gene>
<organism evidence="10 11">
    <name type="scientific">Micromonospora haikouensis</name>
    <dbReference type="NCBI Taxonomy" id="686309"/>
    <lineage>
        <taxon>Bacteria</taxon>
        <taxon>Bacillati</taxon>
        <taxon>Actinomycetota</taxon>
        <taxon>Actinomycetes</taxon>
        <taxon>Micromonosporales</taxon>
        <taxon>Micromonosporaceae</taxon>
        <taxon>Micromonospora</taxon>
    </lineage>
</organism>
<dbReference type="InterPro" id="IPR013325">
    <property type="entry name" value="RNA_pol_sigma_r2"/>
</dbReference>
<evidence type="ECO:0000256" key="3">
    <source>
        <dbReference type="ARBA" id="ARBA00023082"/>
    </source>
</evidence>
<dbReference type="SUPFAM" id="SSF88946">
    <property type="entry name" value="Sigma2 domain of RNA polymerase sigma factors"/>
    <property type="match status" value="1"/>
</dbReference>
<dbReference type="EMBL" id="FMCW01000001">
    <property type="protein sequence ID" value="SCE64052.1"/>
    <property type="molecule type" value="Genomic_DNA"/>
</dbReference>
<dbReference type="Gene3D" id="1.10.10.10">
    <property type="entry name" value="Winged helix-like DNA-binding domain superfamily/Winged helix DNA-binding domain"/>
    <property type="match status" value="1"/>
</dbReference>
<evidence type="ECO:0000259" key="9">
    <source>
        <dbReference type="Pfam" id="PF08281"/>
    </source>
</evidence>
<keyword evidence="5 6" id="KW-0804">Transcription</keyword>
<dbReference type="Pfam" id="PF08281">
    <property type="entry name" value="Sigma70_r4_2"/>
    <property type="match status" value="1"/>
</dbReference>
<sequence>MIPAPREPAADGPTDPARSRAPDPATAREPDPATGWALAARDGDPAAQAAFVRATQAEVWRFAAALVDPDTADDLTQETYLRAFRALPAFAGRSSARTWLLGIARRACADHLRVVVRRRRLAERLASHAHTDLPHPDPAGQLGAADLVRRLPAERRGAFVLTQLLGLSYAEAAAVEGVPVGTIRSRVARARHDLVEAAGDALAG</sequence>
<feature type="domain" description="RNA polymerase sigma-70 region 2" evidence="8">
    <location>
        <begin position="52"/>
        <end position="113"/>
    </location>
</feature>
<evidence type="ECO:0000256" key="2">
    <source>
        <dbReference type="ARBA" id="ARBA00023015"/>
    </source>
</evidence>
<dbReference type="PANTHER" id="PTHR43133:SF61">
    <property type="entry name" value="ECF RNA POLYMERASE SIGMA FACTOR SIGC"/>
    <property type="match status" value="1"/>
</dbReference>
<dbReference type="InterPro" id="IPR014284">
    <property type="entry name" value="RNA_pol_sigma-70_dom"/>
</dbReference>
<dbReference type="RefSeq" id="WP_077936518.1">
    <property type="nucleotide sequence ID" value="NZ_CBDREH010000004.1"/>
</dbReference>
<protein>
    <recommendedName>
        <fullName evidence="6">RNA polymerase sigma factor</fullName>
    </recommendedName>
</protein>
<dbReference type="CDD" id="cd06171">
    <property type="entry name" value="Sigma70_r4"/>
    <property type="match status" value="1"/>
</dbReference>
<keyword evidence="3 6" id="KW-0731">Sigma factor</keyword>
<dbReference type="PROSITE" id="PS01063">
    <property type="entry name" value="SIGMA70_ECF"/>
    <property type="match status" value="1"/>
</dbReference>
<dbReference type="Pfam" id="PF04542">
    <property type="entry name" value="Sigma70_r2"/>
    <property type="match status" value="1"/>
</dbReference>
<dbReference type="GO" id="GO:0006950">
    <property type="term" value="P:response to stress"/>
    <property type="evidence" value="ECO:0007669"/>
    <property type="project" value="UniProtKB-ARBA"/>
</dbReference>
<dbReference type="Proteomes" id="UP000199375">
    <property type="component" value="Unassembled WGS sequence"/>
</dbReference>
<dbReference type="InterPro" id="IPR007627">
    <property type="entry name" value="RNA_pol_sigma70_r2"/>
</dbReference>
<dbReference type="Gene3D" id="1.10.1740.10">
    <property type="match status" value="1"/>
</dbReference>
<evidence type="ECO:0000256" key="5">
    <source>
        <dbReference type="ARBA" id="ARBA00023163"/>
    </source>
</evidence>
<dbReference type="GO" id="GO:0006352">
    <property type="term" value="P:DNA-templated transcription initiation"/>
    <property type="evidence" value="ECO:0007669"/>
    <property type="project" value="InterPro"/>
</dbReference>
<evidence type="ECO:0000256" key="6">
    <source>
        <dbReference type="RuleBase" id="RU000716"/>
    </source>
</evidence>
<comment type="similarity">
    <text evidence="1 6">Belongs to the sigma-70 factor family. ECF subfamily.</text>
</comment>
<dbReference type="InterPro" id="IPR013324">
    <property type="entry name" value="RNA_pol_sigma_r3/r4-like"/>
</dbReference>
<dbReference type="GO" id="GO:0003677">
    <property type="term" value="F:DNA binding"/>
    <property type="evidence" value="ECO:0007669"/>
    <property type="project" value="UniProtKB-KW"/>
</dbReference>
<evidence type="ECO:0000256" key="1">
    <source>
        <dbReference type="ARBA" id="ARBA00010641"/>
    </source>
</evidence>
<evidence type="ECO:0000256" key="7">
    <source>
        <dbReference type="SAM" id="MobiDB-lite"/>
    </source>
</evidence>
<evidence type="ECO:0000313" key="10">
    <source>
        <dbReference type="EMBL" id="SCE64052.1"/>
    </source>
</evidence>
<accession>A0A1C4TX73</accession>
<dbReference type="PANTHER" id="PTHR43133">
    <property type="entry name" value="RNA POLYMERASE ECF-TYPE SIGMA FACTO"/>
    <property type="match status" value="1"/>
</dbReference>
<dbReference type="AlphaFoldDB" id="A0A1C4TX73"/>
<evidence type="ECO:0000259" key="8">
    <source>
        <dbReference type="Pfam" id="PF04542"/>
    </source>
</evidence>
<evidence type="ECO:0000313" key="11">
    <source>
        <dbReference type="Proteomes" id="UP000199375"/>
    </source>
</evidence>
<keyword evidence="2 6" id="KW-0805">Transcription regulation</keyword>